<gene>
    <name evidence="13" type="primary">LOC18608738</name>
</gene>
<feature type="domain" description="Ionotropic glutamate receptor C-terminal" evidence="11">
    <location>
        <begin position="167"/>
        <end position="441"/>
    </location>
</feature>
<dbReference type="InterPro" id="IPR001320">
    <property type="entry name" value="Iontro_rcpt_C"/>
</dbReference>
<dbReference type="KEGG" id="tcc:18608738"/>
<dbReference type="SUPFAM" id="SSF53822">
    <property type="entry name" value="Periplasmic binding protein-like I"/>
    <property type="match status" value="1"/>
</dbReference>
<reference evidence="12" key="1">
    <citation type="journal article" date="1997" name="Nucleic Acids Res.">
        <title>tRNAscan-SE: a program for improved detection of transfer RNA genes in genomic sequence.</title>
        <authorList>
            <person name="Lowe T.M."/>
            <person name="Eddy S.R."/>
        </authorList>
    </citation>
    <scope>NUCLEOTIDE SEQUENCE [LARGE SCALE GENOMIC DNA]</scope>
    <source>
        <strain evidence="12">r\B97-61/B2</strain>
    </source>
</reference>
<dbReference type="PANTHER" id="PTHR34836">
    <property type="entry name" value="OS06G0188250 PROTEIN"/>
    <property type="match status" value="1"/>
</dbReference>
<evidence type="ECO:0000256" key="5">
    <source>
        <dbReference type="ARBA" id="ARBA00023065"/>
    </source>
</evidence>
<dbReference type="Pfam" id="PF01094">
    <property type="entry name" value="ANF_receptor"/>
    <property type="match status" value="1"/>
</dbReference>
<keyword evidence="5" id="KW-0406">Ion transport</keyword>
<evidence type="ECO:0000256" key="2">
    <source>
        <dbReference type="ARBA" id="ARBA00022448"/>
    </source>
</evidence>
<keyword evidence="9" id="KW-1071">Ligand-gated ion channel</keyword>
<dbReference type="InterPro" id="IPR001828">
    <property type="entry name" value="ANF_lig-bd_rcpt"/>
</dbReference>
<evidence type="ECO:0000256" key="8">
    <source>
        <dbReference type="ARBA" id="ARBA00023180"/>
    </source>
</evidence>
<protein>
    <submittedName>
        <fullName evidence="13">Glutamate receptor 2.7</fullName>
    </submittedName>
</protein>
<dbReference type="InterPro" id="IPR015683">
    <property type="entry name" value="Ionotropic_Glu_rcpt"/>
</dbReference>
<evidence type="ECO:0000256" key="3">
    <source>
        <dbReference type="ARBA" id="ARBA00022692"/>
    </source>
</evidence>
<name>A0AB32VWT2_THECC</name>
<accession>A0AB32VWT2</accession>
<keyword evidence="7 13" id="KW-0675">Receptor</keyword>
<dbReference type="RefSeq" id="XP_017970381.1">
    <property type="nucleotide sequence ID" value="XM_018114892.1"/>
</dbReference>
<sequence>MQARFVIDVGEKAQVPIISFSATSHSLSTTQSLFFIRTALDKRSDLFLLVKEAGMNSEGYAWIITDGLSSLLDPMGARVLGSMKGVLGIRPYVLHSKSLEKFKRKWKSGIHFSSTKLNIFGFWAYDTVWALAMAVEMVRHDQSSSVIEQNYNRNASQFPDIRVSKIERKIRNRLLHTTFKGLNGDFNLVKGQLQFSAFEIINVVDSDERAIGYWTPENGLIGQLRKPGKKFDAVVGDITILAIRSQYVDFILPYLQSHVSMVVKIEDDEKKNKRIFLKPLSWDLWLTTRAAFICTDLVIWVLEHHINNEFRGPPQQQEEDNEQCVKMYTYYLDLCGTHPHPKLHRKLNFNVNSATIRNRFLRERPFGKAIVFDESKLKNYGTAEEVDEALSKGSQNGSVAIIFGAQHCVELFLSKYCDKAILNVTEDKAKMDAMEQKCFSRNHACENQDTAISSDSLSVYSFEVDTMHPDGSIWSKISELVKRFDHQSPYPVRSDDNATSSQSVDASSYFVSTPSSSSTSNQVADDAVVDNTRIRSRTQNFITVIPRGGG</sequence>
<evidence type="ECO:0000313" key="13">
    <source>
        <dbReference type="RefSeq" id="XP_017970381.1"/>
    </source>
</evidence>
<organism evidence="12 13">
    <name type="scientific">Theobroma cacao</name>
    <name type="common">Cacao</name>
    <name type="synonym">Cocoa</name>
    <dbReference type="NCBI Taxonomy" id="3641"/>
    <lineage>
        <taxon>Eukaryota</taxon>
        <taxon>Viridiplantae</taxon>
        <taxon>Streptophyta</taxon>
        <taxon>Embryophyta</taxon>
        <taxon>Tracheophyta</taxon>
        <taxon>Spermatophyta</taxon>
        <taxon>Magnoliopsida</taxon>
        <taxon>eudicotyledons</taxon>
        <taxon>Gunneridae</taxon>
        <taxon>Pentapetalae</taxon>
        <taxon>rosids</taxon>
        <taxon>malvids</taxon>
        <taxon>Malvales</taxon>
        <taxon>Malvaceae</taxon>
        <taxon>Byttnerioideae</taxon>
        <taxon>Theobroma</taxon>
    </lineage>
</organism>
<dbReference type="AlphaFoldDB" id="A0AB32VWT2"/>
<keyword evidence="4" id="KW-1133">Transmembrane helix</keyword>
<evidence type="ECO:0000256" key="1">
    <source>
        <dbReference type="ARBA" id="ARBA00004141"/>
    </source>
</evidence>
<dbReference type="GO" id="GO:0015276">
    <property type="term" value="F:ligand-gated monoatomic ion channel activity"/>
    <property type="evidence" value="ECO:0007669"/>
    <property type="project" value="InterPro"/>
</dbReference>
<keyword evidence="2" id="KW-0813">Transport</keyword>
<reference evidence="13" key="2">
    <citation type="submission" date="2025-08" db="UniProtKB">
        <authorList>
            <consortium name="RefSeq"/>
        </authorList>
    </citation>
    <scope>IDENTIFICATION</scope>
</reference>
<keyword evidence="10" id="KW-0407">Ion channel</keyword>
<evidence type="ECO:0000256" key="9">
    <source>
        <dbReference type="ARBA" id="ARBA00023286"/>
    </source>
</evidence>
<evidence type="ECO:0000256" key="6">
    <source>
        <dbReference type="ARBA" id="ARBA00023136"/>
    </source>
</evidence>
<dbReference type="GeneID" id="18608738"/>
<dbReference type="Proteomes" id="UP000694886">
    <property type="component" value="Chromosome 2"/>
</dbReference>
<keyword evidence="6" id="KW-0472">Membrane</keyword>
<keyword evidence="8" id="KW-0325">Glycoprotein</keyword>
<evidence type="ECO:0000256" key="4">
    <source>
        <dbReference type="ARBA" id="ARBA00022989"/>
    </source>
</evidence>
<evidence type="ECO:0000313" key="12">
    <source>
        <dbReference type="Proteomes" id="UP000694886"/>
    </source>
</evidence>
<dbReference type="SMART" id="SM00079">
    <property type="entry name" value="PBPe"/>
    <property type="match status" value="1"/>
</dbReference>
<dbReference type="Gene3D" id="1.10.287.70">
    <property type="match status" value="1"/>
</dbReference>
<dbReference type="GO" id="GO:0016020">
    <property type="term" value="C:membrane"/>
    <property type="evidence" value="ECO:0007669"/>
    <property type="project" value="UniProtKB-SubCell"/>
</dbReference>
<evidence type="ECO:0000259" key="11">
    <source>
        <dbReference type="SMART" id="SM00079"/>
    </source>
</evidence>
<dbReference type="SUPFAM" id="SSF53850">
    <property type="entry name" value="Periplasmic binding protein-like II"/>
    <property type="match status" value="1"/>
</dbReference>
<dbReference type="Gene3D" id="3.40.50.2300">
    <property type="match status" value="1"/>
</dbReference>
<proteinExistence type="predicted"/>
<keyword evidence="3" id="KW-0812">Transmembrane</keyword>
<dbReference type="InterPro" id="IPR028082">
    <property type="entry name" value="Peripla_BP_I"/>
</dbReference>
<evidence type="ECO:0000256" key="7">
    <source>
        <dbReference type="ARBA" id="ARBA00023170"/>
    </source>
</evidence>
<dbReference type="PANTHER" id="PTHR34836:SF7">
    <property type="entry name" value="RECEPTOR LIGAND BINDING REGION DOMAIN-CONTAINING PROTEIN"/>
    <property type="match status" value="1"/>
</dbReference>
<evidence type="ECO:0000256" key="10">
    <source>
        <dbReference type="ARBA" id="ARBA00023303"/>
    </source>
</evidence>
<dbReference type="Gene3D" id="3.40.190.10">
    <property type="entry name" value="Periplasmic binding protein-like II"/>
    <property type="match status" value="1"/>
</dbReference>
<dbReference type="Gramene" id="Tc02v2_t015480.1">
    <property type="protein sequence ID" value="Tc02v2_p015480.1"/>
    <property type="gene ID" value="Tc02v2_g015480"/>
</dbReference>
<comment type="subcellular location">
    <subcellularLocation>
        <location evidence="1">Membrane</location>
        <topology evidence="1">Multi-pass membrane protein</topology>
    </subcellularLocation>
</comment>